<protein>
    <recommendedName>
        <fullName evidence="7">Mid2 domain-containing protein</fullName>
    </recommendedName>
</protein>
<feature type="region of interest" description="Disordered" evidence="1">
    <location>
        <begin position="313"/>
        <end position="374"/>
    </location>
</feature>
<dbReference type="STRING" id="644358.A0A0C4DS18"/>
<evidence type="ECO:0000313" key="5">
    <source>
        <dbReference type="EnsemblFungi" id="MAPG_02688T0"/>
    </source>
</evidence>
<feature type="chain" id="PRO_5009385263" description="Mid2 domain-containing protein" evidence="3">
    <location>
        <begin position="29"/>
        <end position="495"/>
    </location>
</feature>
<feature type="compositionally biased region" description="Gly residues" evidence="1">
    <location>
        <begin position="358"/>
        <end position="374"/>
    </location>
</feature>
<accession>A0A0C4DS18</accession>
<feature type="compositionally biased region" description="Low complexity" evidence="1">
    <location>
        <begin position="486"/>
        <end position="495"/>
    </location>
</feature>
<feature type="compositionally biased region" description="Low complexity" evidence="1">
    <location>
        <begin position="213"/>
        <end position="251"/>
    </location>
</feature>
<feature type="compositionally biased region" description="Polar residues" evidence="1">
    <location>
        <begin position="336"/>
        <end position="346"/>
    </location>
</feature>
<evidence type="ECO:0000313" key="4">
    <source>
        <dbReference type="EMBL" id="KLU83635.1"/>
    </source>
</evidence>
<dbReference type="EnsemblFungi" id="MAPG_02688T0">
    <property type="protein sequence ID" value="MAPG_02688T0"/>
    <property type="gene ID" value="MAPG_02688"/>
</dbReference>
<dbReference type="OMA" id="WIGCCET"/>
<evidence type="ECO:0008006" key="7">
    <source>
        <dbReference type="Google" id="ProtNLM"/>
    </source>
</evidence>
<evidence type="ECO:0000256" key="3">
    <source>
        <dbReference type="SAM" id="SignalP"/>
    </source>
</evidence>
<dbReference type="EMBL" id="ADBL01000657">
    <property type="status" value="NOT_ANNOTATED_CDS"/>
    <property type="molecule type" value="Genomic_DNA"/>
</dbReference>
<evidence type="ECO:0000313" key="6">
    <source>
        <dbReference type="Proteomes" id="UP000011715"/>
    </source>
</evidence>
<evidence type="ECO:0000256" key="1">
    <source>
        <dbReference type="SAM" id="MobiDB-lite"/>
    </source>
</evidence>
<name>A0A0C4DS18_MAGP6</name>
<proteinExistence type="predicted"/>
<reference evidence="5" key="4">
    <citation type="journal article" date="2015" name="G3 (Bethesda)">
        <title>Genome sequences of three phytopathogenic species of the Magnaporthaceae family of fungi.</title>
        <authorList>
            <person name="Okagaki L.H."/>
            <person name="Nunes C.C."/>
            <person name="Sailsbery J."/>
            <person name="Clay B."/>
            <person name="Brown D."/>
            <person name="John T."/>
            <person name="Oh Y."/>
            <person name="Young N."/>
            <person name="Fitzgerald M."/>
            <person name="Haas B.J."/>
            <person name="Zeng Q."/>
            <person name="Young S."/>
            <person name="Adiconis X."/>
            <person name="Fan L."/>
            <person name="Levin J.Z."/>
            <person name="Mitchell T.K."/>
            <person name="Okubara P.A."/>
            <person name="Farman M.L."/>
            <person name="Kohn L.M."/>
            <person name="Birren B."/>
            <person name="Ma L.-J."/>
            <person name="Dean R.A."/>
        </authorList>
    </citation>
    <scope>NUCLEOTIDE SEQUENCE</scope>
    <source>
        <strain evidence="5">ATCC 64411 / 73-15</strain>
    </source>
</reference>
<sequence length="495" mass="50580">MRSRKAASRPTMAAAVMALMVVPSLAAAAAMPPSHDDDDGVPAPALRMFPEPWLPLETGHAVPDPARGFTPKPTPPPGHPDLGFMELAKRQVKSVTGYSMPPATCGFISSSRAAGAFTCRSEGATCSNSGSYLGCCASKTCASVLTSCVPSSLASRCSASATRGVLCCTASDRGFCSTYVMSRSKTPRSTLTLLVCHTAAGVGTLLDFPVNYSSTSSSSGSKRTTTPPTKTTTPTPSSSSSRSSSSTTSPTNRDAGASTNTPGPGGQSEQQQQQRDSPAVGAIVGGVVGGVAVLALAAVAIFLMVRRARSKGAPKVQQQQQPPPMTPQTFPPPGSSFHTSAVSPNLSPYPSPVPFTASGGGGGGGGGGSGGGFVPQGYPTAAGYMVPPQQHQQQQASPYSSVAGDSMFAYPSMTQYGGSPMAPNPSPEMPLHGGDPGTMTTATMATSYSAYHPGYVQQMQAQQPLMEYKAYSPYIPPQAGPPPPGRRNQGAQEMA</sequence>
<keyword evidence="2" id="KW-0812">Transmembrane</keyword>
<reference evidence="6" key="2">
    <citation type="submission" date="2010-05" db="EMBL/GenBank/DDBJ databases">
        <title>The genome sequence of Magnaporthe poae strain ATCC 64411.</title>
        <authorList>
            <person name="Ma L.-J."/>
            <person name="Dead R."/>
            <person name="Young S."/>
            <person name="Zeng Q."/>
            <person name="Koehrsen M."/>
            <person name="Alvarado L."/>
            <person name="Berlin A."/>
            <person name="Chapman S.B."/>
            <person name="Chen Z."/>
            <person name="Freedman E."/>
            <person name="Gellesch M."/>
            <person name="Goldberg J."/>
            <person name="Griggs A."/>
            <person name="Gujja S."/>
            <person name="Heilman E.R."/>
            <person name="Heiman D."/>
            <person name="Hepburn T."/>
            <person name="Howarth C."/>
            <person name="Jen D."/>
            <person name="Larson L."/>
            <person name="Mehta T."/>
            <person name="Neiman D."/>
            <person name="Pearson M."/>
            <person name="Roberts A."/>
            <person name="Saif S."/>
            <person name="Shea T."/>
            <person name="Shenoy N."/>
            <person name="Sisk P."/>
            <person name="Stolte C."/>
            <person name="Sykes S."/>
            <person name="Walk T."/>
            <person name="White J."/>
            <person name="Yandava C."/>
            <person name="Haas B."/>
            <person name="Nusbaum C."/>
            <person name="Birren B."/>
        </authorList>
    </citation>
    <scope>NUCLEOTIDE SEQUENCE [LARGE SCALE GENOMIC DNA]</scope>
    <source>
        <strain evidence="6">ATCC 64411 / 73-15</strain>
    </source>
</reference>
<reference evidence="5" key="5">
    <citation type="submission" date="2015-06" db="UniProtKB">
        <authorList>
            <consortium name="EnsemblFungi"/>
        </authorList>
    </citation>
    <scope>IDENTIFICATION</scope>
    <source>
        <strain evidence="5">ATCC 64411</strain>
    </source>
</reference>
<feature type="region of interest" description="Disordered" evidence="1">
    <location>
        <begin position="472"/>
        <end position="495"/>
    </location>
</feature>
<dbReference type="eggNOG" id="ENOG502RJF4">
    <property type="taxonomic scope" value="Eukaryota"/>
</dbReference>
<evidence type="ECO:0000256" key="2">
    <source>
        <dbReference type="SAM" id="Phobius"/>
    </source>
</evidence>
<keyword evidence="2" id="KW-0472">Membrane</keyword>
<feature type="signal peptide" evidence="3">
    <location>
        <begin position="1"/>
        <end position="28"/>
    </location>
</feature>
<keyword evidence="6" id="KW-1185">Reference proteome</keyword>
<dbReference type="AlphaFoldDB" id="A0A0C4DS18"/>
<feature type="transmembrane region" description="Helical" evidence="2">
    <location>
        <begin position="279"/>
        <end position="305"/>
    </location>
</feature>
<gene>
    <name evidence="4" type="ORF">MAPG_02688</name>
</gene>
<organism evidence="5 6">
    <name type="scientific">Magnaporthiopsis poae (strain ATCC 64411 / 73-15)</name>
    <name type="common">Kentucky bluegrass fungus</name>
    <name type="synonym">Magnaporthe poae</name>
    <dbReference type="NCBI Taxonomy" id="644358"/>
    <lineage>
        <taxon>Eukaryota</taxon>
        <taxon>Fungi</taxon>
        <taxon>Dikarya</taxon>
        <taxon>Ascomycota</taxon>
        <taxon>Pezizomycotina</taxon>
        <taxon>Sordariomycetes</taxon>
        <taxon>Sordariomycetidae</taxon>
        <taxon>Magnaporthales</taxon>
        <taxon>Magnaporthaceae</taxon>
        <taxon>Magnaporthiopsis</taxon>
    </lineage>
</organism>
<dbReference type="VEuPathDB" id="FungiDB:MAPG_02688"/>
<reference evidence="4" key="1">
    <citation type="submission" date="2010-05" db="EMBL/GenBank/DDBJ databases">
        <title>The Genome Sequence of Magnaporthe poae strain ATCC 64411.</title>
        <authorList>
            <consortium name="The Broad Institute Genome Sequencing Platform"/>
            <consortium name="Broad Institute Genome Sequencing Center for Infectious Disease"/>
            <person name="Ma L.-J."/>
            <person name="Dead R."/>
            <person name="Young S."/>
            <person name="Zeng Q."/>
            <person name="Koehrsen M."/>
            <person name="Alvarado L."/>
            <person name="Berlin A."/>
            <person name="Chapman S.B."/>
            <person name="Chen Z."/>
            <person name="Freedman E."/>
            <person name="Gellesch M."/>
            <person name="Goldberg J."/>
            <person name="Griggs A."/>
            <person name="Gujja S."/>
            <person name="Heilman E.R."/>
            <person name="Heiman D."/>
            <person name="Hepburn T."/>
            <person name="Howarth C."/>
            <person name="Jen D."/>
            <person name="Larson L."/>
            <person name="Mehta T."/>
            <person name="Neiman D."/>
            <person name="Pearson M."/>
            <person name="Roberts A."/>
            <person name="Saif S."/>
            <person name="Shea T."/>
            <person name="Shenoy N."/>
            <person name="Sisk P."/>
            <person name="Stolte C."/>
            <person name="Sykes S."/>
            <person name="Walk T."/>
            <person name="White J."/>
            <person name="Yandava C."/>
            <person name="Haas B."/>
            <person name="Nusbaum C."/>
            <person name="Birren B."/>
        </authorList>
    </citation>
    <scope>NUCLEOTIDE SEQUENCE</scope>
    <source>
        <strain evidence="4">ATCC 64411</strain>
    </source>
</reference>
<keyword evidence="2" id="KW-1133">Transmembrane helix</keyword>
<dbReference type="OrthoDB" id="4814718at2759"/>
<reference evidence="4" key="3">
    <citation type="submission" date="2011-03" db="EMBL/GenBank/DDBJ databases">
        <title>Annotation of Magnaporthe poae ATCC 64411.</title>
        <authorList>
            <person name="Ma L.-J."/>
            <person name="Dead R."/>
            <person name="Young S.K."/>
            <person name="Zeng Q."/>
            <person name="Gargeya S."/>
            <person name="Fitzgerald M."/>
            <person name="Haas B."/>
            <person name="Abouelleil A."/>
            <person name="Alvarado L."/>
            <person name="Arachchi H.M."/>
            <person name="Berlin A."/>
            <person name="Brown A."/>
            <person name="Chapman S.B."/>
            <person name="Chen Z."/>
            <person name="Dunbar C."/>
            <person name="Freedman E."/>
            <person name="Gearin G."/>
            <person name="Gellesch M."/>
            <person name="Goldberg J."/>
            <person name="Griggs A."/>
            <person name="Gujja S."/>
            <person name="Heiman D."/>
            <person name="Howarth C."/>
            <person name="Larson L."/>
            <person name="Lui A."/>
            <person name="MacDonald P.J.P."/>
            <person name="Mehta T."/>
            <person name="Montmayeur A."/>
            <person name="Murphy C."/>
            <person name="Neiman D."/>
            <person name="Pearson M."/>
            <person name="Priest M."/>
            <person name="Roberts A."/>
            <person name="Saif S."/>
            <person name="Shea T."/>
            <person name="Shenoy N."/>
            <person name="Sisk P."/>
            <person name="Stolte C."/>
            <person name="Sykes S."/>
            <person name="Yandava C."/>
            <person name="Wortman J."/>
            <person name="Nusbaum C."/>
            <person name="Birren B."/>
        </authorList>
    </citation>
    <scope>NUCLEOTIDE SEQUENCE</scope>
    <source>
        <strain evidence="4">ATCC 64411</strain>
    </source>
</reference>
<feature type="compositionally biased region" description="Pro residues" evidence="1">
    <location>
        <begin position="474"/>
        <end position="485"/>
    </location>
</feature>
<dbReference type="EMBL" id="GL876967">
    <property type="protein sequence ID" value="KLU83635.1"/>
    <property type="molecule type" value="Genomic_DNA"/>
</dbReference>
<keyword evidence="3" id="KW-0732">Signal</keyword>
<feature type="region of interest" description="Disordered" evidence="1">
    <location>
        <begin position="213"/>
        <end position="278"/>
    </location>
</feature>
<feature type="region of interest" description="Disordered" evidence="1">
    <location>
        <begin position="60"/>
        <end position="80"/>
    </location>
</feature>
<dbReference type="Proteomes" id="UP000011715">
    <property type="component" value="Unassembled WGS sequence"/>
</dbReference>
<feature type="compositionally biased region" description="Pro residues" evidence="1">
    <location>
        <begin position="321"/>
        <end position="334"/>
    </location>
</feature>